<dbReference type="AlphaFoldDB" id="A0AAN9VKU3"/>
<dbReference type="Proteomes" id="UP001378592">
    <property type="component" value="Unassembled WGS sequence"/>
</dbReference>
<evidence type="ECO:0000256" key="1">
    <source>
        <dbReference type="SAM" id="Phobius"/>
    </source>
</evidence>
<keyword evidence="4" id="KW-1185">Reference proteome</keyword>
<name>A0AAN9VKU3_9ORTH</name>
<keyword evidence="1" id="KW-1133">Transmembrane helix</keyword>
<feature type="transmembrane region" description="Helical" evidence="1">
    <location>
        <begin position="457"/>
        <end position="476"/>
    </location>
</feature>
<feature type="transmembrane region" description="Helical" evidence="1">
    <location>
        <begin position="114"/>
        <end position="135"/>
    </location>
</feature>
<accession>A0AAN9VKU3</accession>
<feature type="transmembrane region" description="Helical" evidence="1">
    <location>
        <begin position="259"/>
        <end position="277"/>
    </location>
</feature>
<evidence type="ECO:0000259" key="2">
    <source>
        <dbReference type="Pfam" id="PF07786"/>
    </source>
</evidence>
<organism evidence="3 4">
    <name type="scientific">Gryllus longicercus</name>
    <dbReference type="NCBI Taxonomy" id="2509291"/>
    <lineage>
        <taxon>Eukaryota</taxon>
        <taxon>Metazoa</taxon>
        <taxon>Ecdysozoa</taxon>
        <taxon>Arthropoda</taxon>
        <taxon>Hexapoda</taxon>
        <taxon>Insecta</taxon>
        <taxon>Pterygota</taxon>
        <taxon>Neoptera</taxon>
        <taxon>Polyneoptera</taxon>
        <taxon>Orthoptera</taxon>
        <taxon>Ensifera</taxon>
        <taxon>Gryllidea</taxon>
        <taxon>Grylloidea</taxon>
        <taxon>Gryllidae</taxon>
        <taxon>Gryllinae</taxon>
        <taxon>Gryllus</taxon>
    </lineage>
</organism>
<feature type="transmembrane region" description="Helical" evidence="1">
    <location>
        <begin position="558"/>
        <end position="576"/>
    </location>
</feature>
<evidence type="ECO:0000313" key="3">
    <source>
        <dbReference type="EMBL" id="KAK7864611.1"/>
    </source>
</evidence>
<proteinExistence type="predicted"/>
<feature type="transmembrane region" description="Helical" evidence="1">
    <location>
        <begin position="522"/>
        <end position="538"/>
    </location>
</feature>
<protein>
    <recommendedName>
        <fullName evidence="2">Heparan-alpha-glucosaminide N-acetyltransferase catalytic domain-containing protein</fullName>
    </recommendedName>
</protein>
<sequence>MWETNGKNVVCNFTALKMDEACLHITSDIPNELKLWKQVDECHGCKYLPWVTMPPSSNISLVVETKYPLNFVYSGTEEKFDCGITYHFEEYGVYGWNITKEGCNPVTVIEEPPFPFLPIIGAFIIFLSLSLIWNLGKCAMNSEWMARLRERNHPFSELESDLGSPSSAEGPPMTRADVMPAVRRQRARVATLDVFRGICIALMIFVNYGGGQYWFFKHSTWNGLTVADLVYPWFLWIMGVSLVISLRSQLRSSLRRRQVLARVVKRSIILFGLGLLLNTLSACKRTDLRMLRLPGVLQRIGLAYLIVGTLEALTLKPQGFQYGRWFTLQLQDVLDAWAQWFVVLALAGIHVVLSLLLPVPGCPTGYLGPGGLDSSVPKGDIYQNCTGGAAGYVDRLLLGPDHIYQTPTFRHIYQTVLPFDPEGLLGTLTAVLNVYLGVQAGRILLSYHYSVSRVIRWCVWGIFCGIVAAVLCRFQKDDGWIPVNKNLWSVSFVLLTACFAFLLLSVLYLVVDAGKWWNGHPFLYAGMNPLILYVGHELAKNKFPWSWEPYYHTHTEFLAMDVWGTCLWLLIAFILFKKDIFLSI</sequence>
<dbReference type="EMBL" id="JAZDUA010000199">
    <property type="protein sequence ID" value="KAK7864611.1"/>
    <property type="molecule type" value="Genomic_DNA"/>
</dbReference>
<feature type="transmembrane region" description="Helical" evidence="1">
    <location>
        <begin position="297"/>
        <end position="315"/>
    </location>
</feature>
<feature type="transmembrane region" description="Helical" evidence="1">
    <location>
        <begin position="229"/>
        <end position="247"/>
    </location>
</feature>
<evidence type="ECO:0000313" key="4">
    <source>
        <dbReference type="Proteomes" id="UP001378592"/>
    </source>
</evidence>
<dbReference type="InterPro" id="IPR012429">
    <property type="entry name" value="HGSNAT_cat"/>
</dbReference>
<keyword evidence="1" id="KW-0472">Membrane</keyword>
<comment type="caution">
    <text evidence="3">The sequence shown here is derived from an EMBL/GenBank/DDBJ whole genome shotgun (WGS) entry which is preliminary data.</text>
</comment>
<reference evidence="3 4" key="1">
    <citation type="submission" date="2024-03" db="EMBL/GenBank/DDBJ databases">
        <title>The genome assembly and annotation of the cricket Gryllus longicercus Weissman &amp; Gray.</title>
        <authorList>
            <person name="Szrajer S."/>
            <person name="Gray D."/>
            <person name="Ylla G."/>
        </authorList>
    </citation>
    <scope>NUCLEOTIDE SEQUENCE [LARGE SCALE GENOMIC DNA]</scope>
    <source>
        <strain evidence="3">DAG 2021-001</strain>
        <tissue evidence="3">Whole body minus gut</tissue>
    </source>
</reference>
<dbReference type="PANTHER" id="PTHR31061:SF24">
    <property type="entry name" value="LD22376P"/>
    <property type="match status" value="1"/>
</dbReference>
<feature type="transmembrane region" description="Helical" evidence="1">
    <location>
        <begin position="424"/>
        <end position="445"/>
    </location>
</feature>
<keyword evidence="1" id="KW-0812">Transmembrane</keyword>
<feature type="transmembrane region" description="Helical" evidence="1">
    <location>
        <begin position="488"/>
        <end position="510"/>
    </location>
</feature>
<feature type="domain" description="Heparan-alpha-glucosaminide N-acetyltransferase catalytic" evidence="2">
    <location>
        <begin position="188"/>
        <end position="314"/>
    </location>
</feature>
<dbReference type="Pfam" id="PF07786">
    <property type="entry name" value="HGSNAT_cat"/>
    <property type="match status" value="1"/>
</dbReference>
<feature type="transmembrane region" description="Helical" evidence="1">
    <location>
        <begin position="189"/>
        <end position="209"/>
    </location>
</feature>
<gene>
    <name evidence="3" type="ORF">R5R35_003200</name>
</gene>
<feature type="transmembrane region" description="Helical" evidence="1">
    <location>
        <begin position="336"/>
        <end position="357"/>
    </location>
</feature>
<dbReference type="PANTHER" id="PTHR31061">
    <property type="entry name" value="LD22376P"/>
    <property type="match status" value="1"/>
</dbReference>